<dbReference type="RefSeq" id="WP_085304582.1">
    <property type="nucleotide sequence ID" value="NZ_AP022594.1"/>
</dbReference>
<accession>A0A7I7SAN0</accession>
<keyword evidence="2" id="KW-1185">Reference proteome</keyword>
<proteinExistence type="predicted"/>
<dbReference type="EMBL" id="NCXO01000032">
    <property type="protein sequence ID" value="OSC32846.1"/>
    <property type="molecule type" value="Genomic_DNA"/>
</dbReference>
<comment type="caution">
    <text evidence="1">The sequence shown here is derived from an EMBL/GenBank/DDBJ whole genome shotgun (WGS) entry which is preliminary data.</text>
</comment>
<gene>
    <name evidence="1" type="ORF">B8W67_14100</name>
</gene>
<evidence type="ECO:0000313" key="2">
    <source>
        <dbReference type="Proteomes" id="UP000193577"/>
    </source>
</evidence>
<evidence type="ECO:0000313" key="1">
    <source>
        <dbReference type="EMBL" id="OSC32846.1"/>
    </source>
</evidence>
<organism evidence="1 2">
    <name type="scientific">Mycolicibacillus koreensis</name>
    <dbReference type="NCBI Taxonomy" id="1069220"/>
    <lineage>
        <taxon>Bacteria</taxon>
        <taxon>Bacillati</taxon>
        <taxon>Actinomycetota</taxon>
        <taxon>Actinomycetes</taxon>
        <taxon>Mycobacteriales</taxon>
        <taxon>Mycobacteriaceae</taxon>
        <taxon>Mycolicibacillus</taxon>
    </lineage>
</organism>
<sequence>MRFDVDRGSGKVIVRSPNDVLGILHNDAHLAPSGARAIANGLEIDGHRDLAAQLRAAADEAEAATR</sequence>
<dbReference type="Proteomes" id="UP000193577">
    <property type="component" value="Unassembled WGS sequence"/>
</dbReference>
<reference evidence="1 2" key="1">
    <citation type="submission" date="2017-04" db="EMBL/GenBank/DDBJ databases">
        <title>The new phylogeny of genus Mycobacterium.</title>
        <authorList>
            <person name="Tortoli E."/>
            <person name="Trovato A."/>
            <person name="Cirillo D.M."/>
        </authorList>
    </citation>
    <scope>NUCLEOTIDE SEQUENCE [LARGE SCALE GENOMIC DNA]</scope>
    <source>
        <strain evidence="1 2">KCTC 19819</strain>
    </source>
</reference>
<name>A0A7I7SAN0_9MYCO</name>
<protein>
    <submittedName>
        <fullName evidence="1">Uncharacterized protein</fullName>
    </submittedName>
</protein>
<dbReference type="AlphaFoldDB" id="A0A7I7SAN0"/>